<dbReference type="FunFam" id="1.10.40.90:FF:000002">
    <property type="entry name" value="DNA-directed RNA polymerase subunit"/>
    <property type="match status" value="1"/>
</dbReference>
<dbReference type="Pfam" id="PF00623">
    <property type="entry name" value="RNA_pol_Rpb1_2"/>
    <property type="match status" value="2"/>
</dbReference>
<keyword evidence="9 13" id="KW-0862">Zinc</keyword>
<evidence type="ECO:0000256" key="5">
    <source>
        <dbReference type="ARBA" id="ARBA00022640"/>
    </source>
</evidence>
<dbReference type="HAMAP" id="MF_01323">
    <property type="entry name" value="RNApol_bact_RpoC1"/>
    <property type="match status" value="1"/>
</dbReference>
<comment type="catalytic activity">
    <reaction evidence="12 13 14">
        <text>RNA(n) + a ribonucleoside 5'-triphosphate = RNA(n+1) + diphosphate</text>
        <dbReference type="Rhea" id="RHEA:21248"/>
        <dbReference type="Rhea" id="RHEA-COMP:14527"/>
        <dbReference type="Rhea" id="RHEA-COMP:17342"/>
        <dbReference type="ChEBI" id="CHEBI:33019"/>
        <dbReference type="ChEBI" id="CHEBI:61557"/>
        <dbReference type="ChEBI" id="CHEBI:140395"/>
        <dbReference type="EC" id="2.7.7.6"/>
    </reaction>
</comment>
<dbReference type="InterPro" id="IPR034678">
    <property type="entry name" value="RNApol_RpoC1"/>
</dbReference>
<keyword evidence="6 13" id="KW-0808">Transferase</keyword>
<keyword evidence="8 13" id="KW-0479">Metal-binding</keyword>
<evidence type="ECO:0000313" key="16">
    <source>
        <dbReference type="EMBL" id="AXQ37392.1"/>
    </source>
</evidence>
<evidence type="ECO:0000256" key="2">
    <source>
        <dbReference type="ARBA" id="ARBA00007207"/>
    </source>
</evidence>
<feature type="binding site" evidence="13">
    <location>
        <position position="493"/>
    </location>
    <ligand>
        <name>Mg(2+)</name>
        <dbReference type="ChEBI" id="CHEBI:18420"/>
    </ligand>
</feature>
<proteinExistence type="inferred from homology"/>
<comment type="cofactor">
    <cofactor evidence="13">
        <name>Mg(2+)</name>
        <dbReference type="ChEBI" id="CHEBI:18420"/>
    </cofactor>
    <text evidence="13">Binds 1 Mg(2+) ion per subunit.</text>
</comment>
<dbReference type="Pfam" id="PF04997">
    <property type="entry name" value="RNA_pol_Rpb1_1"/>
    <property type="match status" value="1"/>
</dbReference>
<comment type="subunit">
    <text evidence="13">In plastids the minimal PEP RNA polymerase catalytic core is composed of four subunits: alpha, beta, beta', and beta''. When a (nuclear-encoded) sigma factor is associated with the core the holoenzyme is formed, which can initiate transcription.</text>
</comment>
<dbReference type="GO" id="GO:0003899">
    <property type="term" value="F:DNA-directed RNA polymerase activity"/>
    <property type="evidence" value="ECO:0007669"/>
    <property type="project" value="UniProtKB-UniRule"/>
</dbReference>
<dbReference type="SMART" id="SM00663">
    <property type="entry name" value="RPOLA_N"/>
    <property type="match status" value="1"/>
</dbReference>
<evidence type="ECO:0000256" key="1">
    <source>
        <dbReference type="ARBA" id="ARBA00004026"/>
    </source>
</evidence>
<dbReference type="Gene3D" id="4.10.860.120">
    <property type="entry name" value="RNA polymerase II, clamp domain"/>
    <property type="match status" value="1"/>
</dbReference>
<comment type="subcellular location">
    <subcellularLocation>
        <location evidence="13">Plastid</location>
        <location evidence="13">Chloroplast</location>
    </subcellularLocation>
</comment>
<keyword evidence="11 13" id="KW-0804">Transcription</keyword>
<gene>
    <name evidence="13 16" type="primary">rpoC1</name>
</gene>
<keyword evidence="7 13" id="KW-0548">Nucleotidyltransferase</keyword>
<dbReference type="InterPro" id="IPR044893">
    <property type="entry name" value="RNA_pol_Rpb1_clamp_domain"/>
</dbReference>
<dbReference type="GO" id="GO:0000287">
    <property type="term" value="F:magnesium ion binding"/>
    <property type="evidence" value="ECO:0007669"/>
    <property type="project" value="UniProtKB-UniRule"/>
</dbReference>
<dbReference type="GO" id="GO:0006351">
    <property type="term" value="P:DNA-templated transcription"/>
    <property type="evidence" value="ECO:0007669"/>
    <property type="project" value="UniProtKB-UniRule"/>
</dbReference>
<dbReference type="PANTHER" id="PTHR19376">
    <property type="entry name" value="DNA-DIRECTED RNA POLYMERASE"/>
    <property type="match status" value="1"/>
</dbReference>
<sequence>MIDRYKHQQLRIGSVSPQQISAWATKILPNGEIVGEVTKPYTFHYKTNKPEKDGLFCERIFGPLKSGICACGNYRVIGDEKEDPKFCEQCGVEFVDSRIRRYQMGYIKLACPVTHVWYLKRLPSYIANLLDKPLKELEGLVYCDVYPNFSFARPITKKPTFLRLRGLFEYEIQSWKYSIPLFFTTQGFDTFRNREISTGAGAIREQLADLDLRIIIENSLVEWEELGEEGHTGNEWEDRKVGRRKDFLVRRVELAKHFIRTTIEPEWMVLCLLPVLPPELRPIIQIDGGKLMSSDINELYRRVIYRNNTLTDLLTTSRSTPGELVMCQEKLVQEAVDTLLDNGIRGQPMRDGHNKVYKSFSDVIEGKEGRFRETLLGKRVDYSGRSVIVVGPSLSLHRCGLPREIAIELFQTFVIRGLIRQHLASNIGVAKSKIREKEPIVWEILQEVMQGHPVLLNRAPTLHRLGIQAFQPVLVEGRAICLHPLVCKGFNADFDGDQMAVHVPLSLEAQVEARLLMFSHMNLLSPAIGDPISVPTQDMLIGLYVLTSGNHRGICVNRYNPCNRRNYQKRSDNSYYKYTKEPFFSNSYDAIGAYRQKRIDLDSPLWLRWRLDQRVIASRETPVEVHYESLGTFYEIYGHYLIVRSLKKKILFVYIRTTVGHIALYREIEEAIQGFSRAYSYGT</sequence>
<keyword evidence="10 13" id="KW-0460">Magnesium</keyword>
<dbReference type="InterPro" id="IPR006592">
    <property type="entry name" value="RNA_pol_N"/>
</dbReference>
<keyword evidence="4 16" id="KW-0150">Chloroplast</keyword>
<dbReference type="Gene3D" id="1.10.40.90">
    <property type="match status" value="1"/>
</dbReference>
<dbReference type="InterPro" id="IPR042102">
    <property type="entry name" value="RNA_pol_Rpb1_3_sf"/>
</dbReference>
<evidence type="ECO:0000256" key="7">
    <source>
        <dbReference type="ARBA" id="ARBA00022695"/>
    </source>
</evidence>
<evidence type="ECO:0000256" key="11">
    <source>
        <dbReference type="ARBA" id="ARBA00023163"/>
    </source>
</evidence>
<keyword evidence="3 13" id="KW-0240">DNA-directed RNA polymerase</keyword>
<feature type="binding site" evidence="13">
    <location>
        <position position="90"/>
    </location>
    <ligand>
        <name>Zn(2+)</name>
        <dbReference type="ChEBI" id="CHEBI:29105"/>
    </ligand>
</feature>
<reference evidence="16" key="1">
    <citation type="journal article" date="2018" name="Am. J. Bot.">
        <title>Shedding new light on the origin and spread of the brinjal eggplant (Solanum melongena L.) and its wild relatives.</title>
        <authorList>
            <person name="Aubriot X."/>
            <person name="Knapp S."/>
            <person name="Syfert M.M."/>
            <person name="Poczai P."/>
            <person name="Buerki S."/>
        </authorList>
    </citation>
    <scope>NUCLEOTIDE SEQUENCE</scope>
</reference>
<feature type="domain" description="RNA polymerase N-terminal" evidence="15">
    <location>
        <begin position="266"/>
        <end position="547"/>
    </location>
</feature>
<dbReference type="GO" id="GO:0009507">
    <property type="term" value="C:chloroplast"/>
    <property type="evidence" value="ECO:0007669"/>
    <property type="project" value="UniProtKB-SubCell"/>
</dbReference>
<dbReference type="SUPFAM" id="SSF64484">
    <property type="entry name" value="beta and beta-prime subunits of DNA dependent RNA-polymerase"/>
    <property type="match status" value="1"/>
</dbReference>
<protein>
    <recommendedName>
        <fullName evidence="13">DNA-directed RNA polymerase subunit beta'</fullName>
        <ecNumber evidence="13">2.7.7.6</ecNumber>
    </recommendedName>
    <alternativeName>
        <fullName evidence="13">PEP</fullName>
    </alternativeName>
    <alternativeName>
        <fullName evidence="13">Plastid-encoded RNA polymerase subunit beta'</fullName>
        <shortName evidence="13">RNA polymerase subunit beta'</shortName>
    </alternativeName>
</protein>
<dbReference type="RefSeq" id="YP_009515673.1">
    <property type="nucleotide sequence ID" value="NC_039412.1"/>
</dbReference>
<feature type="binding site" evidence="13">
    <location>
        <position position="71"/>
    </location>
    <ligand>
        <name>Zn(2+)</name>
        <dbReference type="ChEBI" id="CHEBI:29105"/>
    </ligand>
</feature>
<evidence type="ECO:0000259" key="15">
    <source>
        <dbReference type="SMART" id="SM00663"/>
    </source>
</evidence>
<feature type="binding site" evidence="13">
    <location>
        <position position="87"/>
    </location>
    <ligand>
        <name>Zn(2+)</name>
        <dbReference type="ChEBI" id="CHEBI:29105"/>
    </ligand>
</feature>
<dbReference type="InterPro" id="IPR000722">
    <property type="entry name" value="RNA_pol_asu"/>
</dbReference>
<comment type="similarity">
    <text evidence="2 13">Belongs to the RNA polymerase beta' chain family. RpoC1 subfamily.</text>
</comment>
<dbReference type="InterPro" id="IPR007080">
    <property type="entry name" value="RNA_pol_Rpb1_1"/>
</dbReference>
<comment type="cofactor">
    <cofactor evidence="13">
        <name>Zn(2+)</name>
        <dbReference type="ChEBI" id="CHEBI:29105"/>
    </cofactor>
    <text evidence="13">Binds 1 Zn(2+) ion per subunit.</text>
</comment>
<comment type="function">
    <text evidence="1 13 14">DNA-dependent RNA polymerase catalyzes the transcription of DNA into RNA using the four ribonucleoside triphosphates as substrates.</text>
</comment>
<dbReference type="GeneID" id="38089634"/>
<name>A0A385CB36_9SOLN</name>
<dbReference type="FunFam" id="4.10.860.120:FF:000007">
    <property type="entry name" value="DNA-directed RNA polymerase subunit gamma"/>
    <property type="match status" value="1"/>
</dbReference>
<dbReference type="Gene3D" id="2.40.40.20">
    <property type="match status" value="1"/>
</dbReference>
<evidence type="ECO:0000256" key="4">
    <source>
        <dbReference type="ARBA" id="ARBA00022528"/>
    </source>
</evidence>
<evidence type="ECO:0000256" key="6">
    <source>
        <dbReference type="ARBA" id="ARBA00022679"/>
    </source>
</evidence>
<dbReference type="GO" id="GO:0008270">
    <property type="term" value="F:zinc ion binding"/>
    <property type="evidence" value="ECO:0007669"/>
    <property type="project" value="UniProtKB-UniRule"/>
</dbReference>
<keyword evidence="5 16" id="KW-0934">Plastid</keyword>
<organism evidence="16">
    <name type="scientific">Solanum aureitomentosum</name>
    <dbReference type="NCBI Taxonomy" id="1879227"/>
    <lineage>
        <taxon>Eukaryota</taxon>
        <taxon>Viridiplantae</taxon>
        <taxon>Streptophyta</taxon>
        <taxon>Embryophyta</taxon>
        <taxon>Tracheophyta</taxon>
        <taxon>Spermatophyta</taxon>
        <taxon>Magnoliopsida</taxon>
        <taxon>eudicotyledons</taxon>
        <taxon>Gunneridae</taxon>
        <taxon>Pentapetalae</taxon>
        <taxon>asterids</taxon>
        <taxon>lamiids</taxon>
        <taxon>Solanales</taxon>
        <taxon>Solanaceae</taxon>
        <taxon>Solanoideae</taxon>
        <taxon>Solaneae</taxon>
        <taxon>Solanum</taxon>
    </lineage>
</organism>
<dbReference type="EC" id="2.7.7.6" evidence="13"/>
<evidence type="ECO:0000256" key="3">
    <source>
        <dbReference type="ARBA" id="ARBA00022478"/>
    </source>
</evidence>
<dbReference type="GO" id="GO:0003677">
    <property type="term" value="F:DNA binding"/>
    <property type="evidence" value="ECO:0007669"/>
    <property type="project" value="UniProtKB-UniRule"/>
</dbReference>
<evidence type="ECO:0000256" key="9">
    <source>
        <dbReference type="ARBA" id="ARBA00022833"/>
    </source>
</evidence>
<dbReference type="GO" id="GO:0000428">
    <property type="term" value="C:DNA-directed RNA polymerase complex"/>
    <property type="evidence" value="ECO:0007669"/>
    <property type="project" value="UniProtKB-KW"/>
</dbReference>
<dbReference type="Gene3D" id="1.10.274.100">
    <property type="entry name" value="RNA polymerase Rpb1, domain 3"/>
    <property type="match status" value="1"/>
</dbReference>
<evidence type="ECO:0000256" key="13">
    <source>
        <dbReference type="HAMAP-Rule" id="MF_01323"/>
    </source>
</evidence>
<feature type="binding site" evidence="13">
    <location>
        <position position="497"/>
    </location>
    <ligand>
        <name>Mg(2+)</name>
        <dbReference type="ChEBI" id="CHEBI:18420"/>
    </ligand>
</feature>
<evidence type="ECO:0000256" key="10">
    <source>
        <dbReference type="ARBA" id="ARBA00022842"/>
    </source>
</evidence>
<feature type="binding site" evidence="13">
    <location>
        <position position="69"/>
    </location>
    <ligand>
        <name>Zn(2+)</name>
        <dbReference type="ChEBI" id="CHEBI:29105"/>
    </ligand>
</feature>
<evidence type="ECO:0000256" key="12">
    <source>
        <dbReference type="ARBA" id="ARBA00048552"/>
    </source>
</evidence>
<evidence type="ECO:0000256" key="8">
    <source>
        <dbReference type="ARBA" id="ARBA00022723"/>
    </source>
</evidence>
<dbReference type="EMBL" id="MH283701">
    <property type="protein sequence ID" value="AXQ37392.1"/>
    <property type="molecule type" value="Genomic_DNA"/>
</dbReference>
<evidence type="ECO:0000256" key="14">
    <source>
        <dbReference type="RuleBase" id="RU004279"/>
    </source>
</evidence>
<feature type="binding site" evidence="13">
    <location>
        <position position="495"/>
    </location>
    <ligand>
        <name>Mg(2+)</name>
        <dbReference type="ChEBI" id="CHEBI:18420"/>
    </ligand>
</feature>
<dbReference type="AlphaFoldDB" id="A0A385CB36"/>
<dbReference type="PANTHER" id="PTHR19376:SF54">
    <property type="entry name" value="DNA-DIRECTED RNA POLYMERASE SUBUNIT BETA"/>
    <property type="match status" value="1"/>
</dbReference>
<geneLocation type="chloroplast" evidence="16"/>
<dbReference type="InterPro" id="IPR045867">
    <property type="entry name" value="DNA-dir_RpoC_beta_prime"/>
</dbReference>
<accession>A0A385CB36</accession>